<dbReference type="Pfam" id="PF12833">
    <property type="entry name" value="HTH_18"/>
    <property type="match status" value="1"/>
</dbReference>
<keyword evidence="3" id="KW-0804">Transcription</keyword>
<dbReference type="Proteomes" id="UP000030063">
    <property type="component" value="Unassembled WGS sequence"/>
</dbReference>
<evidence type="ECO:0000313" key="6">
    <source>
        <dbReference type="Proteomes" id="UP000030063"/>
    </source>
</evidence>
<dbReference type="SUPFAM" id="SSF46689">
    <property type="entry name" value="Homeodomain-like"/>
    <property type="match status" value="1"/>
</dbReference>
<evidence type="ECO:0000313" key="5">
    <source>
        <dbReference type="EMBL" id="KFX68150.1"/>
    </source>
</evidence>
<dbReference type="STRING" id="1395571.TMS3_0120640"/>
<dbReference type="GO" id="GO:0003700">
    <property type="term" value="F:DNA-binding transcription factor activity"/>
    <property type="evidence" value="ECO:0007669"/>
    <property type="project" value="InterPro"/>
</dbReference>
<dbReference type="RefSeq" id="WP_025167091.1">
    <property type="nucleotide sequence ID" value="NZ_AWSQ01000008.1"/>
</dbReference>
<organism evidence="5 6">
    <name type="scientific">Pseudomonas taeanensis MS-3</name>
    <dbReference type="NCBI Taxonomy" id="1395571"/>
    <lineage>
        <taxon>Bacteria</taxon>
        <taxon>Pseudomonadati</taxon>
        <taxon>Pseudomonadota</taxon>
        <taxon>Gammaproteobacteria</taxon>
        <taxon>Pseudomonadales</taxon>
        <taxon>Pseudomonadaceae</taxon>
        <taxon>Pseudomonas</taxon>
    </lineage>
</organism>
<reference evidence="5 6" key="1">
    <citation type="journal article" date="2014" name="Genome Announc.">
        <title>Draft Genome Sequence of Petroleum Oil-Degrading Marine Bacterium Pseudomonas taeanensis Strain MS-3, Isolated from a Crude Oil-Contaminated Seashore.</title>
        <authorList>
            <person name="Lee S.Y."/>
            <person name="Kim S.H."/>
            <person name="Lee D.G."/>
            <person name="Shin S."/>
            <person name="Yun S.H."/>
            <person name="Choi C.W."/>
            <person name="Chung Y.H."/>
            <person name="Choi J.S."/>
            <person name="Kahng H.Y."/>
            <person name="Kim S.I."/>
        </authorList>
    </citation>
    <scope>NUCLEOTIDE SEQUENCE [LARGE SCALE GENOMIC DNA]</scope>
    <source>
        <strain evidence="5 6">MS-3</strain>
    </source>
</reference>
<keyword evidence="1" id="KW-0805">Transcription regulation</keyword>
<proteinExistence type="predicted"/>
<evidence type="ECO:0000256" key="2">
    <source>
        <dbReference type="ARBA" id="ARBA00023125"/>
    </source>
</evidence>
<dbReference type="OrthoDB" id="5582699at2"/>
<dbReference type="GO" id="GO:0000976">
    <property type="term" value="F:transcription cis-regulatory region binding"/>
    <property type="evidence" value="ECO:0007669"/>
    <property type="project" value="TreeGrafter"/>
</dbReference>
<dbReference type="PROSITE" id="PS01124">
    <property type="entry name" value="HTH_ARAC_FAMILY_2"/>
    <property type="match status" value="1"/>
</dbReference>
<evidence type="ECO:0000256" key="3">
    <source>
        <dbReference type="ARBA" id="ARBA00023163"/>
    </source>
</evidence>
<evidence type="ECO:0000256" key="1">
    <source>
        <dbReference type="ARBA" id="ARBA00023015"/>
    </source>
</evidence>
<dbReference type="EMBL" id="AWSQ01000008">
    <property type="protein sequence ID" value="KFX68150.1"/>
    <property type="molecule type" value="Genomic_DNA"/>
</dbReference>
<dbReference type="SMART" id="SM00342">
    <property type="entry name" value="HTH_ARAC"/>
    <property type="match status" value="1"/>
</dbReference>
<keyword evidence="2 5" id="KW-0238">DNA-binding</keyword>
<keyword evidence="6" id="KW-1185">Reference proteome</keyword>
<dbReference type="Pfam" id="PF12625">
    <property type="entry name" value="Arabinose_bd"/>
    <property type="match status" value="1"/>
</dbReference>
<dbReference type="GO" id="GO:0005829">
    <property type="term" value="C:cytosol"/>
    <property type="evidence" value="ECO:0007669"/>
    <property type="project" value="TreeGrafter"/>
</dbReference>
<protein>
    <submittedName>
        <fullName evidence="5">DNA-binding protein</fullName>
    </submittedName>
</protein>
<comment type="caution">
    <text evidence="5">The sequence shown here is derived from an EMBL/GenBank/DDBJ whole genome shotgun (WGS) entry which is preliminary data.</text>
</comment>
<sequence length="344" mass="38754">MLDFVLPVQYLRQIAELVRVFGVNPEDWLARSQLTLNQMGEASFQPSFDVFRQLTEDALILTDEPALGLLLGERLVINTHGILGFAAQQSESLSQAIQLVQRYLALRTTLFDLEHEHDETTQLEHLRFSANFTLGACERTLLEAVMLAVKNIFDAITLGCARPRQVSFPFPEPTYANLAIDMFGCEVAYGQSWAGFTLDTELLEQPLKMADPAAFREAEKICQQELGKLAAKTSTSAGVRRIMLEKQHGFPSLNVTAWLFHLTPRTLHRRLLEEGTSFKEILEEVRHTLAVEHLKAGHLTMGEIAYTLGYTDLANFRRAFKRWTGTPPSHYLRHLPSTAGKATE</sequence>
<dbReference type="InterPro" id="IPR032687">
    <property type="entry name" value="AraC-type_N"/>
</dbReference>
<accession>A0A0A1YEC2</accession>
<feature type="domain" description="HTH araC/xylS-type" evidence="4">
    <location>
        <begin position="237"/>
        <end position="334"/>
    </location>
</feature>
<dbReference type="eggNOG" id="COG2207">
    <property type="taxonomic scope" value="Bacteria"/>
</dbReference>
<dbReference type="AlphaFoldDB" id="A0A0A1YEC2"/>
<dbReference type="PANTHER" id="PTHR47894">
    <property type="entry name" value="HTH-TYPE TRANSCRIPTIONAL REGULATOR GADX"/>
    <property type="match status" value="1"/>
</dbReference>
<evidence type="ECO:0000259" key="4">
    <source>
        <dbReference type="PROSITE" id="PS01124"/>
    </source>
</evidence>
<name>A0A0A1YEC2_9PSED</name>
<gene>
    <name evidence="5" type="ORF">TMS3_0120640</name>
</gene>
<dbReference type="InterPro" id="IPR009057">
    <property type="entry name" value="Homeodomain-like_sf"/>
</dbReference>
<dbReference type="InterPro" id="IPR018060">
    <property type="entry name" value="HTH_AraC"/>
</dbReference>
<dbReference type="PANTHER" id="PTHR47894:SF1">
    <property type="entry name" value="HTH-TYPE TRANSCRIPTIONAL REGULATOR VQSM"/>
    <property type="match status" value="1"/>
</dbReference>
<dbReference type="Gene3D" id="1.10.10.60">
    <property type="entry name" value="Homeodomain-like"/>
    <property type="match status" value="1"/>
</dbReference>